<keyword evidence="1" id="KW-0812">Transmembrane</keyword>
<dbReference type="EMBL" id="BARS01016009">
    <property type="protein sequence ID" value="GAF96791.1"/>
    <property type="molecule type" value="Genomic_DNA"/>
</dbReference>
<sequence>MVLSFFLTFAPVDPLLTVRELVLVLVVVERLCALGVDLDDCLTDLDLLVTVLVEGLGDVLVVVRILLLCLLGLLSLLGDVNWFNLFVRCVM</sequence>
<feature type="transmembrane region" description="Helical" evidence="1">
    <location>
        <begin position="61"/>
        <end position="87"/>
    </location>
</feature>
<accession>X0UBT3</accession>
<keyword evidence="1" id="KW-0472">Membrane</keyword>
<proteinExistence type="predicted"/>
<organism evidence="2">
    <name type="scientific">marine sediment metagenome</name>
    <dbReference type="NCBI Taxonomy" id="412755"/>
    <lineage>
        <taxon>unclassified sequences</taxon>
        <taxon>metagenomes</taxon>
        <taxon>ecological metagenomes</taxon>
    </lineage>
</organism>
<gene>
    <name evidence="2" type="ORF">S01H1_26414</name>
</gene>
<evidence type="ECO:0000313" key="2">
    <source>
        <dbReference type="EMBL" id="GAF96791.1"/>
    </source>
</evidence>
<keyword evidence="1" id="KW-1133">Transmembrane helix</keyword>
<protein>
    <submittedName>
        <fullName evidence="2">Uncharacterized protein</fullName>
    </submittedName>
</protein>
<name>X0UBT3_9ZZZZ</name>
<reference evidence="2" key="1">
    <citation type="journal article" date="2014" name="Front. Microbiol.">
        <title>High frequency of phylogenetically diverse reductive dehalogenase-homologous genes in deep subseafloor sedimentary metagenomes.</title>
        <authorList>
            <person name="Kawai M."/>
            <person name="Futagami T."/>
            <person name="Toyoda A."/>
            <person name="Takaki Y."/>
            <person name="Nishi S."/>
            <person name="Hori S."/>
            <person name="Arai W."/>
            <person name="Tsubouchi T."/>
            <person name="Morono Y."/>
            <person name="Uchiyama I."/>
            <person name="Ito T."/>
            <person name="Fujiyama A."/>
            <person name="Inagaki F."/>
            <person name="Takami H."/>
        </authorList>
    </citation>
    <scope>NUCLEOTIDE SEQUENCE</scope>
    <source>
        <strain evidence="2">Expedition CK06-06</strain>
    </source>
</reference>
<comment type="caution">
    <text evidence="2">The sequence shown here is derived from an EMBL/GenBank/DDBJ whole genome shotgun (WGS) entry which is preliminary data.</text>
</comment>
<evidence type="ECO:0000256" key="1">
    <source>
        <dbReference type="SAM" id="Phobius"/>
    </source>
</evidence>
<dbReference type="AlphaFoldDB" id="X0UBT3"/>